<evidence type="ECO:0000256" key="6">
    <source>
        <dbReference type="ARBA" id="ARBA00022989"/>
    </source>
</evidence>
<dbReference type="GO" id="GO:0006605">
    <property type="term" value="P:protein targeting"/>
    <property type="evidence" value="ECO:0007669"/>
    <property type="project" value="UniProtKB-UniRule"/>
</dbReference>
<dbReference type="GO" id="GO:0005886">
    <property type="term" value="C:plasma membrane"/>
    <property type="evidence" value="ECO:0007669"/>
    <property type="project" value="UniProtKB-UniRule"/>
</dbReference>
<comment type="caution">
    <text evidence="10">The sequence shown here is derived from an EMBL/GenBank/DDBJ whole genome shotgun (WGS) entry which is preliminary data.</text>
</comment>
<dbReference type="EMBL" id="SOQX01000013">
    <property type="protein sequence ID" value="TDX96767.1"/>
    <property type="molecule type" value="Genomic_DNA"/>
</dbReference>
<dbReference type="PANTHER" id="PTHR33910">
    <property type="entry name" value="PROTEIN TRANSLOCASE SUBUNIT SECE"/>
    <property type="match status" value="1"/>
</dbReference>
<proteinExistence type="inferred from homology"/>
<dbReference type="HAMAP" id="MF_00422">
    <property type="entry name" value="SecE"/>
    <property type="match status" value="1"/>
</dbReference>
<evidence type="ECO:0000256" key="4">
    <source>
        <dbReference type="ARBA" id="ARBA00022692"/>
    </source>
</evidence>
<dbReference type="PANTHER" id="PTHR33910:SF1">
    <property type="entry name" value="PROTEIN TRANSLOCASE SUBUNIT SECE"/>
    <property type="match status" value="1"/>
</dbReference>
<dbReference type="RefSeq" id="WP_134085452.1">
    <property type="nucleotide sequence ID" value="NZ_SOQX01000013.1"/>
</dbReference>
<dbReference type="GO" id="GO:0065002">
    <property type="term" value="P:intracellular protein transmembrane transport"/>
    <property type="evidence" value="ECO:0007669"/>
    <property type="project" value="UniProtKB-UniRule"/>
</dbReference>
<keyword evidence="6 9" id="KW-1133">Transmembrane helix</keyword>
<evidence type="ECO:0000313" key="10">
    <source>
        <dbReference type="EMBL" id="TDX96767.1"/>
    </source>
</evidence>
<keyword evidence="4 9" id="KW-0812">Transmembrane</keyword>
<feature type="transmembrane region" description="Helical" evidence="9">
    <location>
        <begin position="83"/>
        <end position="107"/>
    </location>
</feature>
<comment type="similarity">
    <text evidence="9">Belongs to the SecE/SEC61-gamma family.</text>
</comment>
<evidence type="ECO:0000256" key="2">
    <source>
        <dbReference type="ARBA" id="ARBA00022448"/>
    </source>
</evidence>
<dbReference type="PRINTS" id="PR01650">
    <property type="entry name" value="SECETRNLCASE"/>
</dbReference>
<evidence type="ECO:0000256" key="9">
    <source>
        <dbReference type="HAMAP-Rule" id="MF_00422"/>
    </source>
</evidence>
<keyword evidence="11" id="KW-1185">Reference proteome</keyword>
<accession>A0A4R8IN89</accession>
<keyword evidence="8 9" id="KW-0472">Membrane</keyword>
<gene>
    <name evidence="9" type="primary">secE</name>
    <name evidence="10" type="ORF">EDC23_2842</name>
</gene>
<comment type="function">
    <text evidence="9">Essential subunit of the Sec protein translocation channel SecYEG. Clamps together the 2 halves of SecY. May contact the channel plug during translocation.</text>
</comment>
<dbReference type="Proteomes" id="UP000294914">
    <property type="component" value="Unassembled WGS sequence"/>
</dbReference>
<evidence type="ECO:0000313" key="11">
    <source>
        <dbReference type="Proteomes" id="UP000294914"/>
    </source>
</evidence>
<evidence type="ECO:0000256" key="3">
    <source>
        <dbReference type="ARBA" id="ARBA00022475"/>
    </source>
</evidence>
<comment type="subcellular location">
    <subcellularLocation>
        <location evidence="1">Membrane</location>
    </subcellularLocation>
</comment>
<dbReference type="AlphaFoldDB" id="A0A4R8IN89"/>
<name>A0A4R8IN89_9GAMM</name>
<comment type="subunit">
    <text evidence="9">Component of the Sec protein translocase complex. Heterotrimer consisting of SecY, SecE and SecG subunits. The heterotrimers can form oligomers, although 1 heterotrimer is thought to be able to translocate proteins. Interacts with the ribosome. Interacts with SecDF, and other proteins may be involved. Interacts with SecA.</text>
</comment>
<evidence type="ECO:0000256" key="5">
    <source>
        <dbReference type="ARBA" id="ARBA00022927"/>
    </source>
</evidence>
<dbReference type="GO" id="GO:0009306">
    <property type="term" value="P:protein secretion"/>
    <property type="evidence" value="ECO:0007669"/>
    <property type="project" value="UniProtKB-UniRule"/>
</dbReference>
<comment type="caution">
    <text evidence="9">Lacks conserved residue(s) required for the propagation of feature annotation.</text>
</comment>
<dbReference type="InterPro" id="IPR038379">
    <property type="entry name" value="SecE_sf"/>
</dbReference>
<keyword evidence="3 9" id="KW-1003">Cell membrane</keyword>
<organism evidence="10 11">
    <name type="scientific">Thiohalophilus thiocyanatoxydans</name>
    <dbReference type="NCBI Taxonomy" id="381308"/>
    <lineage>
        <taxon>Bacteria</taxon>
        <taxon>Pseudomonadati</taxon>
        <taxon>Pseudomonadota</taxon>
        <taxon>Gammaproteobacteria</taxon>
        <taxon>Thiohalomonadales</taxon>
        <taxon>Thiohalophilaceae</taxon>
        <taxon>Thiohalophilus</taxon>
    </lineage>
</organism>
<dbReference type="GO" id="GO:0008320">
    <property type="term" value="F:protein transmembrane transporter activity"/>
    <property type="evidence" value="ECO:0007669"/>
    <property type="project" value="UniProtKB-UniRule"/>
</dbReference>
<keyword evidence="2 9" id="KW-0813">Transport</keyword>
<protein>
    <recommendedName>
        <fullName evidence="9">Protein translocase subunit SecE</fullName>
    </recommendedName>
</protein>
<dbReference type="GO" id="GO:0043952">
    <property type="term" value="P:protein transport by the Sec complex"/>
    <property type="evidence" value="ECO:0007669"/>
    <property type="project" value="UniProtKB-UniRule"/>
</dbReference>
<evidence type="ECO:0000256" key="7">
    <source>
        <dbReference type="ARBA" id="ARBA00023010"/>
    </source>
</evidence>
<sequence length="115" mass="12466">MADKIKLTVAVLLVLAGIAGFYQFMNEALLYRVLGLLAVLGVAVAVAATSQPGLNAWNFGRSAVLEARKSVWPSRRETTQTTLMVVVMVTIIGIVLWLFDMFLLWAVKLITGQGG</sequence>
<keyword evidence="5 9" id="KW-0653">Protein transport</keyword>
<keyword evidence="7 9" id="KW-0811">Translocation</keyword>
<evidence type="ECO:0000256" key="1">
    <source>
        <dbReference type="ARBA" id="ARBA00004370"/>
    </source>
</evidence>
<reference evidence="10 11" key="1">
    <citation type="submission" date="2019-03" db="EMBL/GenBank/DDBJ databases">
        <title>Genomic Encyclopedia of Type Strains, Phase IV (KMG-IV): sequencing the most valuable type-strain genomes for metagenomic binning, comparative biology and taxonomic classification.</title>
        <authorList>
            <person name="Goeker M."/>
        </authorList>
    </citation>
    <scope>NUCLEOTIDE SEQUENCE [LARGE SCALE GENOMIC DNA]</scope>
    <source>
        <strain evidence="10 11">DSM 16326</strain>
    </source>
</reference>
<dbReference type="InterPro" id="IPR001901">
    <property type="entry name" value="Translocase_SecE/Sec61-g"/>
</dbReference>
<feature type="transmembrane region" description="Helical" evidence="9">
    <location>
        <begin position="29"/>
        <end position="48"/>
    </location>
</feature>
<evidence type="ECO:0000256" key="8">
    <source>
        <dbReference type="ARBA" id="ARBA00023136"/>
    </source>
</evidence>
<dbReference type="NCBIfam" id="TIGR00964">
    <property type="entry name" value="secE_bact"/>
    <property type="match status" value="1"/>
</dbReference>
<dbReference type="Pfam" id="PF00584">
    <property type="entry name" value="SecE"/>
    <property type="match status" value="1"/>
</dbReference>
<dbReference type="InterPro" id="IPR005807">
    <property type="entry name" value="SecE_bac"/>
</dbReference>
<dbReference type="Gene3D" id="1.20.5.1030">
    <property type="entry name" value="Preprotein translocase secy subunit"/>
    <property type="match status" value="1"/>
</dbReference>